<evidence type="ECO:0000256" key="2">
    <source>
        <dbReference type="ARBA" id="ARBA00022692"/>
    </source>
</evidence>
<reference evidence="6 7" key="1">
    <citation type="submission" date="2024-04" db="EMBL/GenBank/DDBJ databases">
        <title>Tritrichomonas musculus Genome.</title>
        <authorList>
            <person name="Alves-Ferreira E."/>
            <person name="Grigg M."/>
            <person name="Lorenzi H."/>
            <person name="Galac M."/>
        </authorList>
    </citation>
    <scope>NUCLEOTIDE SEQUENCE [LARGE SCALE GENOMIC DNA]</scope>
    <source>
        <strain evidence="6 7">EAF2021</strain>
    </source>
</reference>
<evidence type="ECO:0000313" key="7">
    <source>
        <dbReference type="Proteomes" id="UP001470230"/>
    </source>
</evidence>
<sequence>MLRDLPNLPPTHKVRSNVFFYFILILVIFWDFVMAVISIVLQALKLYYFYAPTAPRNFSMVAPFLWFFICVLKFIASKKGNRSENITVSCIALVLIVGSIIMEIYFILWQPYLWRWEFPLHIVSIVLDGIILIFLIVLIIIFAVSRK</sequence>
<protein>
    <recommendedName>
        <fullName evidence="8">Transmembrane protein</fullName>
    </recommendedName>
</protein>
<comment type="subcellular location">
    <subcellularLocation>
        <location evidence="1">Membrane</location>
        <topology evidence="1">Multi-pass membrane protein</topology>
    </subcellularLocation>
</comment>
<evidence type="ECO:0008006" key="8">
    <source>
        <dbReference type="Google" id="ProtNLM"/>
    </source>
</evidence>
<keyword evidence="7" id="KW-1185">Reference proteome</keyword>
<dbReference type="EMBL" id="JAPFFF010000008">
    <property type="protein sequence ID" value="KAK8884360.1"/>
    <property type="molecule type" value="Genomic_DNA"/>
</dbReference>
<feature type="transmembrane region" description="Helical" evidence="5">
    <location>
        <begin position="20"/>
        <end position="44"/>
    </location>
</feature>
<dbReference type="PANTHER" id="PTHR13531:SF0">
    <property type="entry name" value="GEO07735P1-RELATED"/>
    <property type="match status" value="1"/>
</dbReference>
<comment type="caution">
    <text evidence="6">The sequence shown here is derived from an EMBL/GenBank/DDBJ whole genome shotgun (WGS) entry which is preliminary data.</text>
</comment>
<keyword evidence="3 5" id="KW-1133">Transmembrane helix</keyword>
<evidence type="ECO:0000256" key="3">
    <source>
        <dbReference type="ARBA" id="ARBA00022989"/>
    </source>
</evidence>
<keyword evidence="2 5" id="KW-0812">Transmembrane</keyword>
<proteinExistence type="predicted"/>
<dbReference type="PANTHER" id="PTHR13531">
    <property type="entry name" value="GEO07735P1-RELATED-RELATED"/>
    <property type="match status" value="1"/>
</dbReference>
<gene>
    <name evidence="6" type="ORF">M9Y10_043470</name>
</gene>
<keyword evidence="4 5" id="KW-0472">Membrane</keyword>
<evidence type="ECO:0000256" key="4">
    <source>
        <dbReference type="ARBA" id="ARBA00023136"/>
    </source>
</evidence>
<evidence type="ECO:0000256" key="5">
    <source>
        <dbReference type="SAM" id="Phobius"/>
    </source>
</evidence>
<dbReference type="Proteomes" id="UP001470230">
    <property type="component" value="Unassembled WGS sequence"/>
</dbReference>
<feature type="transmembrane region" description="Helical" evidence="5">
    <location>
        <begin position="120"/>
        <end position="144"/>
    </location>
</feature>
<feature type="transmembrane region" description="Helical" evidence="5">
    <location>
        <begin position="56"/>
        <end position="76"/>
    </location>
</feature>
<evidence type="ECO:0000313" key="6">
    <source>
        <dbReference type="EMBL" id="KAK8884360.1"/>
    </source>
</evidence>
<accession>A0ABR2K2N8</accession>
<name>A0ABR2K2N8_9EUKA</name>
<feature type="transmembrane region" description="Helical" evidence="5">
    <location>
        <begin position="88"/>
        <end position="108"/>
    </location>
</feature>
<dbReference type="Pfam" id="PF09799">
    <property type="entry name" value="Transmemb_17"/>
    <property type="match status" value="1"/>
</dbReference>
<dbReference type="InterPro" id="IPR019184">
    <property type="entry name" value="Uncharacterised_TM-17"/>
</dbReference>
<evidence type="ECO:0000256" key="1">
    <source>
        <dbReference type="ARBA" id="ARBA00004141"/>
    </source>
</evidence>
<organism evidence="6 7">
    <name type="scientific">Tritrichomonas musculus</name>
    <dbReference type="NCBI Taxonomy" id="1915356"/>
    <lineage>
        <taxon>Eukaryota</taxon>
        <taxon>Metamonada</taxon>
        <taxon>Parabasalia</taxon>
        <taxon>Tritrichomonadida</taxon>
        <taxon>Tritrichomonadidae</taxon>
        <taxon>Tritrichomonas</taxon>
    </lineage>
</organism>